<keyword evidence="4 9" id="KW-0812">Transmembrane</keyword>
<dbReference type="PRINTS" id="PR00950">
    <property type="entry name" value="TYPE3IMSPROT"/>
</dbReference>
<dbReference type="Proteomes" id="UP000626148">
    <property type="component" value="Unassembled WGS sequence"/>
</dbReference>
<dbReference type="InterPro" id="IPR029025">
    <property type="entry name" value="T3SS_substrate_exporter_C"/>
</dbReference>
<accession>A0A918KTF0</accession>
<feature type="transmembrane region" description="Helical" evidence="9">
    <location>
        <begin position="91"/>
        <end position="116"/>
    </location>
</feature>
<keyword evidence="11" id="KW-1185">Reference proteome</keyword>
<comment type="caution">
    <text evidence="10">The sequence shown here is derived from an EMBL/GenBank/DDBJ whole genome shotgun (WGS) entry which is preliminary data.</text>
</comment>
<reference evidence="10" key="2">
    <citation type="submission" date="2020-09" db="EMBL/GenBank/DDBJ databases">
        <authorList>
            <person name="Sun Q."/>
            <person name="Kim S."/>
        </authorList>
    </citation>
    <scope>NUCLEOTIDE SEQUENCE</scope>
    <source>
        <strain evidence="10">KCTC 22169</strain>
    </source>
</reference>
<evidence type="ECO:0000256" key="8">
    <source>
        <dbReference type="SAM" id="MobiDB-lite"/>
    </source>
</evidence>
<feature type="transmembrane region" description="Helical" evidence="9">
    <location>
        <begin position="37"/>
        <end position="54"/>
    </location>
</feature>
<keyword evidence="3" id="KW-1003">Cell membrane</keyword>
<comment type="similarity">
    <text evidence="2">Belongs to the type III secretion exporter family.</text>
</comment>
<dbReference type="NCBIfam" id="TIGR01404">
    <property type="entry name" value="FlhB_rel_III"/>
    <property type="match status" value="1"/>
</dbReference>
<dbReference type="InterPro" id="IPR006135">
    <property type="entry name" value="T3SS_substrate_exporter"/>
</dbReference>
<protein>
    <submittedName>
        <fullName evidence="10">EscU/YscU/HrcU family type III secretion system export apparatus switch protein</fullName>
    </submittedName>
</protein>
<evidence type="ECO:0000313" key="11">
    <source>
        <dbReference type="Proteomes" id="UP000626148"/>
    </source>
</evidence>
<evidence type="ECO:0000256" key="5">
    <source>
        <dbReference type="ARBA" id="ARBA00022989"/>
    </source>
</evidence>
<proteinExistence type="inferred from homology"/>
<organism evidence="10 11">
    <name type="scientific">Saccharospirillum salsuginis</name>
    <dbReference type="NCBI Taxonomy" id="418750"/>
    <lineage>
        <taxon>Bacteria</taxon>
        <taxon>Pseudomonadati</taxon>
        <taxon>Pseudomonadota</taxon>
        <taxon>Gammaproteobacteria</taxon>
        <taxon>Oceanospirillales</taxon>
        <taxon>Saccharospirillaceae</taxon>
        <taxon>Saccharospirillum</taxon>
    </lineage>
</organism>
<evidence type="ECO:0000256" key="3">
    <source>
        <dbReference type="ARBA" id="ARBA00022475"/>
    </source>
</evidence>
<feature type="region of interest" description="Disordered" evidence="8">
    <location>
        <begin position="1"/>
        <end position="25"/>
    </location>
</feature>
<dbReference type="PANTHER" id="PTHR30531:SF14">
    <property type="entry name" value="SURFACE PRESENTATION OF ANTIGENS PROTEIN SPAS"/>
    <property type="match status" value="1"/>
</dbReference>
<evidence type="ECO:0000256" key="9">
    <source>
        <dbReference type="SAM" id="Phobius"/>
    </source>
</evidence>
<dbReference type="PANTHER" id="PTHR30531">
    <property type="entry name" value="FLAGELLAR BIOSYNTHETIC PROTEIN FLHB"/>
    <property type="match status" value="1"/>
</dbReference>
<comment type="subcellular location">
    <subcellularLocation>
        <location evidence="1">Cell membrane</location>
        <topology evidence="1">Multi-pass membrane protein</topology>
    </subcellularLocation>
</comment>
<sequence length="370" mass="42502">MGKEKGADQTEKPTPKRLKDARKDGEVHRSQDLSKTFLLLLWLLLFWMLAGYLVDQMNRLFDRVFAQIPEPNHFDDIMETSLLAGDVFVKILLPFILLAVVVGVAIEALQVGPVFAPKRMVPKMDRLNPAEGIKRMFSKEHLVEVLKAVFKTAALVLIVVLVTKTMMPDYLRLVYGPITAIPVTHWRTMVWVLSAVVFVFFFVSVLDVVYQRHVFIKNLMMSRRDIRDEQKNSEGDPQMKNQRKQLHQEWSQQNALSAVRKANVVVVNPTHYAVALFYEQDETDLPMVVAKGEGYMARQIRQIAEEENIPIMRHVDLAQGLYRTIEEDCYISSDFFNAVAEVLHWAETVRREAEADRYAEWDAGPTDPGK</sequence>
<dbReference type="Gene3D" id="3.40.1690.10">
    <property type="entry name" value="secretion proteins EscU"/>
    <property type="match status" value="1"/>
</dbReference>
<keyword evidence="6" id="KW-0843">Virulence</keyword>
<evidence type="ECO:0000256" key="6">
    <source>
        <dbReference type="ARBA" id="ARBA00023026"/>
    </source>
</evidence>
<dbReference type="InterPro" id="IPR006307">
    <property type="entry name" value="BsaZ-like"/>
</dbReference>
<feature type="transmembrane region" description="Helical" evidence="9">
    <location>
        <begin position="145"/>
        <end position="163"/>
    </location>
</feature>
<dbReference type="GO" id="GO:0009306">
    <property type="term" value="P:protein secretion"/>
    <property type="evidence" value="ECO:0007669"/>
    <property type="project" value="InterPro"/>
</dbReference>
<evidence type="ECO:0000256" key="4">
    <source>
        <dbReference type="ARBA" id="ARBA00022692"/>
    </source>
</evidence>
<gene>
    <name evidence="10" type="ORF">GCM10007392_48240</name>
</gene>
<dbReference type="RefSeq" id="WP_189613682.1">
    <property type="nucleotide sequence ID" value="NZ_BMXR01000021.1"/>
</dbReference>
<evidence type="ECO:0000256" key="7">
    <source>
        <dbReference type="ARBA" id="ARBA00023136"/>
    </source>
</evidence>
<reference evidence="10" key="1">
    <citation type="journal article" date="2014" name="Int. J. Syst. Evol. Microbiol.">
        <title>Complete genome sequence of Corynebacterium casei LMG S-19264T (=DSM 44701T), isolated from a smear-ripened cheese.</title>
        <authorList>
            <consortium name="US DOE Joint Genome Institute (JGI-PGF)"/>
            <person name="Walter F."/>
            <person name="Albersmeier A."/>
            <person name="Kalinowski J."/>
            <person name="Ruckert C."/>
        </authorList>
    </citation>
    <scope>NUCLEOTIDE SEQUENCE</scope>
    <source>
        <strain evidence="10">KCTC 22169</strain>
    </source>
</reference>
<keyword evidence="7 9" id="KW-0472">Membrane</keyword>
<evidence type="ECO:0000313" key="10">
    <source>
        <dbReference type="EMBL" id="GGX75437.1"/>
    </source>
</evidence>
<name>A0A918KTF0_9GAMM</name>
<evidence type="ECO:0000256" key="1">
    <source>
        <dbReference type="ARBA" id="ARBA00004651"/>
    </source>
</evidence>
<dbReference type="EMBL" id="BMXR01000021">
    <property type="protein sequence ID" value="GGX75437.1"/>
    <property type="molecule type" value="Genomic_DNA"/>
</dbReference>
<keyword evidence="5 9" id="KW-1133">Transmembrane helix</keyword>
<dbReference type="SUPFAM" id="SSF160544">
    <property type="entry name" value="EscU C-terminal domain-like"/>
    <property type="match status" value="1"/>
</dbReference>
<dbReference type="Pfam" id="PF01312">
    <property type="entry name" value="Bac_export_2"/>
    <property type="match status" value="1"/>
</dbReference>
<evidence type="ECO:0000256" key="2">
    <source>
        <dbReference type="ARBA" id="ARBA00010690"/>
    </source>
</evidence>
<dbReference type="GO" id="GO:0005886">
    <property type="term" value="C:plasma membrane"/>
    <property type="evidence" value="ECO:0007669"/>
    <property type="project" value="UniProtKB-SubCell"/>
</dbReference>
<feature type="transmembrane region" description="Helical" evidence="9">
    <location>
        <begin position="189"/>
        <end position="210"/>
    </location>
</feature>
<dbReference type="AlphaFoldDB" id="A0A918KTF0"/>